<dbReference type="InterPro" id="IPR001907">
    <property type="entry name" value="ClpP"/>
</dbReference>
<proteinExistence type="inferred from homology"/>
<dbReference type="EC" id="3.4.21.92" evidence="7 10"/>
<keyword evidence="4 7" id="KW-0378">Hydrolase</keyword>
<dbReference type="GO" id="GO:0004176">
    <property type="term" value="F:ATP-dependent peptidase activity"/>
    <property type="evidence" value="ECO:0007669"/>
    <property type="project" value="InterPro"/>
</dbReference>
<dbReference type="HAMAP" id="MF_00444">
    <property type="entry name" value="ClpP"/>
    <property type="match status" value="1"/>
</dbReference>
<dbReference type="Gene3D" id="3.90.226.10">
    <property type="entry name" value="2-enoyl-CoA Hydratase, Chain A, domain 1"/>
    <property type="match status" value="1"/>
</dbReference>
<comment type="catalytic activity">
    <reaction evidence="6 7 9">
        <text>Hydrolysis of proteins to small peptides in the presence of ATP and magnesium. alpha-casein is the usual test substrate. In the absence of ATP, only oligopeptides shorter than five residues are hydrolyzed (such as succinyl-Leu-Tyr-|-NHMec, and Leu-Tyr-Leu-|-Tyr-Trp, in which cleavage of the -Tyr-|-Leu- and -Tyr-|-Trp bonds also occurs).</text>
        <dbReference type="EC" id="3.4.21.92"/>
    </reaction>
</comment>
<evidence type="ECO:0000256" key="6">
    <source>
        <dbReference type="ARBA" id="ARBA00034021"/>
    </source>
</evidence>
<feature type="active site" evidence="7 9">
    <location>
        <position position="129"/>
    </location>
</feature>
<dbReference type="InterPro" id="IPR018215">
    <property type="entry name" value="ClpP_Ser_AS"/>
</dbReference>
<dbReference type="InterPro" id="IPR023562">
    <property type="entry name" value="ClpP/TepA"/>
</dbReference>
<feature type="active site" description="Nucleophile" evidence="7">
    <location>
        <position position="104"/>
    </location>
</feature>
<evidence type="ECO:0000256" key="7">
    <source>
        <dbReference type="HAMAP-Rule" id="MF_00444"/>
    </source>
</evidence>
<dbReference type="PANTHER" id="PTHR10381">
    <property type="entry name" value="ATP-DEPENDENT CLP PROTEASE PROTEOLYTIC SUBUNIT"/>
    <property type="match status" value="1"/>
</dbReference>
<dbReference type="PROSITE" id="PS00381">
    <property type="entry name" value="CLP_PROTEASE_SER"/>
    <property type="match status" value="1"/>
</dbReference>
<evidence type="ECO:0000256" key="1">
    <source>
        <dbReference type="ARBA" id="ARBA00007039"/>
    </source>
</evidence>
<evidence type="ECO:0000256" key="11">
    <source>
        <dbReference type="RuleBase" id="RU003567"/>
    </source>
</evidence>
<dbReference type="GO" id="GO:0009532">
    <property type="term" value="C:plastid stroma"/>
    <property type="evidence" value="ECO:0007669"/>
    <property type="project" value="UniProtKB-ARBA"/>
</dbReference>
<keyword evidence="2 12" id="KW-0934">Plastid</keyword>
<dbReference type="PANTHER" id="PTHR10381:SF15">
    <property type="entry name" value="CHLOROPLASTIC ATP-DEPENDENT CLP PROTEASE PROTEOLYTIC SUBUNIT 1"/>
    <property type="match status" value="1"/>
</dbReference>
<dbReference type="GO" id="GO:0009368">
    <property type="term" value="C:endopeptidase Clp complex"/>
    <property type="evidence" value="ECO:0007669"/>
    <property type="project" value="TreeGrafter"/>
</dbReference>
<dbReference type="PROSITE" id="PS00382">
    <property type="entry name" value="CLP_PROTEASE_HIS"/>
    <property type="match status" value="1"/>
</dbReference>
<dbReference type="GO" id="GO:0051117">
    <property type="term" value="F:ATPase binding"/>
    <property type="evidence" value="ECO:0007669"/>
    <property type="project" value="TreeGrafter"/>
</dbReference>
<comment type="similarity">
    <text evidence="1 7 11">Belongs to the peptidase S14 family.</text>
</comment>
<evidence type="ECO:0000256" key="4">
    <source>
        <dbReference type="ARBA" id="ARBA00022801"/>
    </source>
</evidence>
<organism evidence="12">
    <name type="scientific">Lobelia siphilitica var. siphilitica</name>
    <dbReference type="NCBI Taxonomy" id="1929858"/>
    <lineage>
        <taxon>Eukaryota</taxon>
        <taxon>Viridiplantae</taxon>
        <taxon>Streptophyta</taxon>
        <taxon>Embryophyta</taxon>
        <taxon>Tracheophyta</taxon>
        <taxon>Spermatophyta</taxon>
        <taxon>Magnoliopsida</taxon>
        <taxon>eudicotyledons</taxon>
        <taxon>Gunneridae</taxon>
        <taxon>Pentapetalae</taxon>
        <taxon>asterids</taxon>
        <taxon>campanulids</taxon>
        <taxon>Asterales</taxon>
        <taxon>Campanulaceae</taxon>
        <taxon>Lobelia</taxon>
    </lineage>
</organism>
<evidence type="ECO:0000256" key="5">
    <source>
        <dbReference type="ARBA" id="ARBA00022825"/>
    </source>
</evidence>
<dbReference type="AlphaFoldDB" id="A0A1L6BV12"/>
<evidence type="ECO:0000256" key="9">
    <source>
        <dbReference type="PROSITE-ProRule" id="PRU10086"/>
    </source>
</evidence>
<dbReference type="InterPro" id="IPR033135">
    <property type="entry name" value="ClpP_His_AS"/>
</dbReference>
<comment type="subcellular location">
    <subcellularLocation>
        <location evidence="7">Cytoplasm</location>
    </subcellularLocation>
</comment>
<accession>A0A1L6BV12</accession>
<evidence type="ECO:0000256" key="2">
    <source>
        <dbReference type="ARBA" id="ARBA00022640"/>
    </source>
</evidence>
<dbReference type="CDD" id="cd07017">
    <property type="entry name" value="S14_ClpP_2"/>
    <property type="match status" value="1"/>
</dbReference>
<reference evidence="12" key="1">
    <citation type="journal article" date="2014" name="Proc. Natl. Acad. Sci. U.S.A.">
        <title>The dynamic history of plastid genomes in the Campanulaceae sensu lato is unique among angiosperms.</title>
        <authorList>
            <person name="Knox E.B."/>
        </authorList>
    </citation>
    <scope>NUCLEOTIDE SEQUENCE</scope>
</reference>
<protein>
    <recommendedName>
        <fullName evidence="7 11">ATP-dependent Clp protease proteolytic subunit</fullName>
        <ecNumber evidence="7 10">3.4.21.92</ecNumber>
    </recommendedName>
    <alternativeName>
        <fullName evidence="7">Endopeptidase Clp</fullName>
    </alternativeName>
</protein>
<evidence type="ECO:0000256" key="10">
    <source>
        <dbReference type="RuleBase" id="RU000549"/>
    </source>
</evidence>
<dbReference type="InterPro" id="IPR029045">
    <property type="entry name" value="ClpP/crotonase-like_dom_sf"/>
</dbReference>
<keyword evidence="5 7" id="KW-0720">Serine protease</keyword>
<reference evidence="12" key="2">
    <citation type="journal article" date="2017" name="Am. J. Bot.">
        <title>The East Asian origin of the giant lobelias.</title>
        <authorList>
            <person name="Knox E.B."/>
            <person name="Li C."/>
        </authorList>
    </citation>
    <scope>NUCLEOTIDE SEQUENCE</scope>
</reference>
<comment type="function">
    <text evidence="7">Cleaves peptides in various proteins in a process that requires ATP hydrolysis. Has a chymotrypsin-like activity. Plays a major role in the degradation of misfolded proteins.</text>
</comment>
<keyword evidence="3 7" id="KW-0645">Protease</keyword>
<name>A0A1L6BV12_LOBSI</name>
<dbReference type="GO" id="GO:0004252">
    <property type="term" value="F:serine-type endopeptidase activity"/>
    <property type="evidence" value="ECO:0007669"/>
    <property type="project" value="UniProtKB-UniRule"/>
</dbReference>
<gene>
    <name evidence="7 12" type="primary">clpP</name>
    <name evidence="12" type="ORF">Lo_si_si1Pt0687</name>
</gene>
<geneLocation type="plastid" evidence="12"/>
<feature type="active site" evidence="8">
    <location>
        <position position="104"/>
    </location>
</feature>
<keyword evidence="7" id="KW-0963">Cytoplasm</keyword>
<evidence type="ECO:0000256" key="3">
    <source>
        <dbReference type="ARBA" id="ARBA00022670"/>
    </source>
</evidence>
<dbReference type="EMBL" id="KY354225">
    <property type="protein sequence ID" value="APQ39830.1"/>
    <property type="molecule type" value="Genomic_DNA"/>
</dbReference>
<comment type="subunit">
    <text evidence="7">Component of the chloroplastic Clp protease core complex.</text>
</comment>
<evidence type="ECO:0000313" key="12">
    <source>
        <dbReference type="EMBL" id="APQ39830.1"/>
    </source>
</evidence>
<dbReference type="PRINTS" id="PR00127">
    <property type="entry name" value="CLPPROTEASEP"/>
</dbReference>
<dbReference type="GO" id="GO:0006515">
    <property type="term" value="P:protein quality control for misfolded or incompletely synthesized proteins"/>
    <property type="evidence" value="ECO:0007669"/>
    <property type="project" value="TreeGrafter"/>
</dbReference>
<evidence type="ECO:0000256" key="8">
    <source>
        <dbReference type="PROSITE-ProRule" id="PRU10085"/>
    </source>
</evidence>
<sequence>MPVGVPKIPYDIPDDDEDEEATWVDLYDRLYRERALFLFKNLSPETANHIVGLMIFLNIDDSDREQFLFINSTGGGVMHGLAVTNTINFVLPDVHTICVGVAASMAAFILAGGSQTKRTAFPHARVMIHQPTSTFIKGYMEEVITDTALVLKIREEITKFFVQRSHKPFWMVYEDLERDAFLSAEEAKAYGIVDSIGLKGLPRPEGRSIPTDQVDPE</sequence>
<dbReference type="SUPFAM" id="SSF52096">
    <property type="entry name" value="ClpP/crotonase"/>
    <property type="match status" value="1"/>
</dbReference>
<dbReference type="Pfam" id="PF00574">
    <property type="entry name" value="CLP_protease"/>
    <property type="match status" value="1"/>
</dbReference>